<dbReference type="PANTHER" id="PTHR41521:SF4">
    <property type="entry name" value="BLR0684 PROTEIN"/>
    <property type="match status" value="1"/>
</dbReference>
<comment type="caution">
    <text evidence="2">The sequence shown here is derived from an EMBL/GenBank/DDBJ whole genome shotgun (WGS) entry which is preliminary data.</text>
</comment>
<dbReference type="RefSeq" id="WP_093524351.1">
    <property type="nucleotide sequence ID" value="NZ_FOSK01000028.1"/>
</dbReference>
<accession>A0A1I4G6B9</accession>
<name>A0A1I4G6B9_9HYPH</name>
<protein>
    <submittedName>
        <fullName evidence="2">Uncharacterized conserved protein, DUF1330 family</fullName>
    </submittedName>
</protein>
<evidence type="ECO:0000313" key="3">
    <source>
        <dbReference type="Proteomes" id="UP000199598"/>
    </source>
</evidence>
<dbReference type="PANTHER" id="PTHR41521">
    <property type="match status" value="1"/>
</dbReference>
<organism evidence="2 3">
    <name type="scientific">Pseudovibrio ascidiaceicola</name>
    <dbReference type="NCBI Taxonomy" id="285279"/>
    <lineage>
        <taxon>Bacteria</taxon>
        <taxon>Pseudomonadati</taxon>
        <taxon>Pseudomonadota</taxon>
        <taxon>Alphaproteobacteria</taxon>
        <taxon>Hyphomicrobiales</taxon>
        <taxon>Stappiaceae</taxon>
        <taxon>Pseudovibrio</taxon>
    </lineage>
</organism>
<dbReference type="Pfam" id="PF07045">
    <property type="entry name" value="DUF1330"/>
    <property type="match status" value="1"/>
</dbReference>
<evidence type="ECO:0000259" key="1">
    <source>
        <dbReference type="Pfam" id="PF07045"/>
    </source>
</evidence>
<proteinExistence type="predicted"/>
<dbReference type="Gene3D" id="3.30.70.100">
    <property type="match status" value="1"/>
</dbReference>
<sequence>MTQEEENTTVYAIVQLSIHDVNRYFKDYSAHLGPISARHGIERIAVSQHPDVIEGSYQKENTLILKFASRAVFDAWYNDPEYQPYKKIRHSVTDQNASTIVVLPAFQG</sequence>
<gene>
    <name evidence="2" type="ORF">SAMN04488518_1282</name>
</gene>
<reference evidence="2 3" key="1">
    <citation type="submission" date="2016-10" db="EMBL/GenBank/DDBJ databases">
        <authorList>
            <person name="Varghese N."/>
            <person name="Submissions S."/>
        </authorList>
    </citation>
    <scope>NUCLEOTIDE SEQUENCE [LARGE SCALE GENOMIC DNA]</scope>
    <source>
        <strain evidence="2 3">DSM 16392</strain>
    </source>
</reference>
<dbReference type="SUPFAM" id="SSF54909">
    <property type="entry name" value="Dimeric alpha+beta barrel"/>
    <property type="match status" value="1"/>
</dbReference>
<dbReference type="InterPro" id="IPR011008">
    <property type="entry name" value="Dimeric_a/b-barrel"/>
</dbReference>
<dbReference type="InterPro" id="IPR010753">
    <property type="entry name" value="DUF1330"/>
</dbReference>
<dbReference type="Proteomes" id="UP000199598">
    <property type="component" value="Unassembled WGS sequence"/>
</dbReference>
<feature type="domain" description="DUF1330" evidence="1">
    <location>
        <begin position="9"/>
        <end position="98"/>
    </location>
</feature>
<evidence type="ECO:0000313" key="2">
    <source>
        <dbReference type="EMBL" id="SFL24817.1"/>
    </source>
</evidence>
<dbReference type="EMBL" id="FOSK01000028">
    <property type="protein sequence ID" value="SFL24817.1"/>
    <property type="molecule type" value="Genomic_DNA"/>
</dbReference>
<keyword evidence="3" id="KW-1185">Reference proteome</keyword>